<keyword evidence="2" id="KW-1185">Reference proteome</keyword>
<organism evidence="1 2">
    <name type="scientific">Pontibacter diazotrophicus</name>
    <dbReference type="NCBI Taxonomy" id="1400979"/>
    <lineage>
        <taxon>Bacteria</taxon>
        <taxon>Pseudomonadati</taxon>
        <taxon>Bacteroidota</taxon>
        <taxon>Cytophagia</taxon>
        <taxon>Cytophagales</taxon>
        <taxon>Hymenobacteraceae</taxon>
        <taxon>Pontibacter</taxon>
    </lineage>
</organism>
<gene>
    <name evidence="1" type="ORF">DXT99_06970</name>
</gene>
<dbReference type="EMBL" id="QRGR01000007">
    <property type="protein sequence ID" value="RDV15744.1"/>
    <property type="molecule type" value="Genomic_DNA"/>
</dbReference>
<comment type="caution">
    <text evidence="1">The sequence shown here is derived from an EMBL/GenBank/DDBJ whole genome shotgun (WGS) entry which is preliminary data.</text>
</comment>
<proteinExistence type="predicted"/>
<dbReference type="Gene3D" id="2.60.40.10">
    <property type="entry name" value="Immunoglobulins"/>
    <property type="match status" value="1"/>
</dbReference>
<sequence>MGRELTNYTQDFNSLPAVNDGIWENGTSYMDSWFVQRTKETNTIVASPGNNIAGNLYSFGSDNSIDRALGAQSSYNAGEFAWGVLLQNNTGDTIHTVDVSFYGEQWRISNIDAGEHKIDFYYAVSSDKEAFQLSPRSDKNWIPYPALNFNGPHFYTRGRALNGNNAANRRLMEAVLTVDIPDGHYLMLRWKDDNEYEVDHGLAIDDFSITWSVKPDEPIVVLPVELARFTAKVSGPVVDLQWLTASEMQNDYFSVERSSDGQAFESIGRVAGHGTTAIGAAYKFADNHPLAGISYYRLKQVDEDGSHAYSAVVAVTRAAGLKVAKVYPTITTDKLQVSVEQTGVMHQVLVLDMLGKQWLLEALDNTALHHTIDVSNLRGGSYVLVLLDEQGQRQTTRFIKN</sequence>
<dbReference type="RefSeq" id="WP_115564816.1">
    <property type="nucleotide sequence ID" value="NZ_QRGR01000007.1"/>
</dbReference>
<reference evidence="2" key="1">
    <citation type="submission" date="2018-08" db="EMBL/GenBank/DDBJ databases">
        <authorList>
            <person name="Liu Z.-W."/>
            <person name="Du Z.-J."/>
        </authorList>
    </citation>
    <scope>NUCLEOTIDE SEQUENCE [LARGE SCALE GENOMIC DNA]</scope>
    <source>
        <strain evidence="2">H4X</strain>
    </source>
</reference>
<evidence type="ECO:0000313" key="1">
    <source>
        <dbReference type="EMBL" id="RDV15744.1"/>
    </source>
</evidence>
<dbReference type="AlphaFoldDB" id="A0A3D8LEP9"/>
<protein>
    <submittedName>
        <fullName evidence="1">T9SS C-terminal target domain-containing protein</fullName>
    </submittedName>
</protein>
<dbReference type="Proteomes" id="UP000256708">
    <property type="component" value="Unassembled WGS sequence"/>
</dbReference>
<dbReference type="OrthoDB" id="1490051at2"/>
<dbReference type="InterPro" id="IPR013783">
    <property type="entry name" value="Ig-like_fold"/>
</dbReference>
<evidence type="ECO:0000313" key="2">
    <source>
        <dbReference type="Proteomes" id="UP000256708"/>
    </source>
</evidence>
<name>A0A3D8LEP9_9BACT</name>
<accession>A0A3D8LEP9</accession>